<feature type="region of interest" description="Disordered" evidence="1">
    <location>
        <begin position="1"/>
        <end position="85"/>
    </location>
</feature>
<feature type="compositionally biased region" description="Basic and acidic residues" evidence="1">
    <location>
        <begin position="14"/>
        <end position="29"/>
    </location>
</feature>
<protein>
    <submittedName>
        <fullName evidence="3">Uncharacterized protein</fullName>
    </submittedName>
</protein>
<proteinExistence type="predicted"/>
<evidence type="ECO:0000256" key="2">
    <source>
        <dbReference type="SAM" id="Phobius"/>
    </source>
</evidence>
<dbReference type="EMBL" id="WUBL01000141">
    <property type="protein sequence ID" value="KAF2964672.1"/>
    <property type="molecule type" value="Genomic_DNA"/>
</dbReference>
<gene>
    <name evidence="3" type="ORF">GQX73_g8897</name>
</gene>
<keyword evidence="4" id="KW-1185">Reference proteome</keyword>
<feature type="transmembrane region" description="Helical" evidence="2">
    <location>
        <begin position="676"/>
        <end position="699"/>
    </location>
</feature>
<name>A0A7C8MHE3_9PEZI</name>
<feature type="transmembrane region" description="Helical" evidence="2">
    <location>
        <begin position="93"/>
        <end position="116"/>
    </location>
</feature>
<keyword evidence="2" id="KW-1133">Transmembrane helix</keyword>
<sequence length="773" mass="84123">MATHYLQPRNFTRQNDHVQTTEDARRSDPSSHTIPMLAESVAPSSGAVLPEDATNTEEAESTSQFSSSSKGKAEPSTPGRLPLKESLGRTGSATIFGGSALILVSIAFLSLLWFGYGDEPEAAGALWIWRQIAAHDWMTRTITISALILRSIVSLQVALCTSMTAALVLEKRSTRKSDVAYLSIARSISDGPRKVVQLLFSSRSWSVLAYIELWLLCILAFVTLALQFSSTLLLSDIHNFVIVGDMKTTPVNNFGSFNDLWEGGVKTPIQVLNDPTYAIFGEERSNSNMTPSASGFSNTGVIRRAYLPFRGNENRTSVREYRGSTLVTNSHIVCVPPDIEGRLLPQAELEYSGVGRMAGVINYDWSIRRAHKGIGPLCARHGCGFASFDCSIPGAVSKSSPQSNLCFIEMVGITSGRISSLFVSQLLTFLNTENEPWALNSTMFLIVRSSLTTDDLDEIVDPRPIPSAKTTGEWTKFEVKEGRSVDVSLCFARFYVQPHYVNMTAQRPTYEPDVIWNGISTKHDTTAASAFVGLESPMRPPRERGLMDMDILARPEASVAGPNARDGLTPGELTAAILQTAVVGVMTNIFLPGSISGCLICNDYSFATSQEFGLLFTDIIESTGRAASGLHTYIALAAATVYDIYSKGFNITEAVDLAVTTSVRTPGPCSEHRCSGFITVTTLLGAHLVLVMVLTALFVGQVKYSRCSNTWHAVAQLMSEELGSVLDKSNNAKDKLITKTLKSDGNDYFVKLGQASGSTRVQILKQKQLLMNE</sequence>
<keyword evidence="2" id="KW-0472">Membrane</keyword>
<evidence type="ECO:0000313" key="3">
    <source>
        <dbReference type="EMBL" id="KAF2964672.1"/>
    </source>
</evidence>
<dbReference type="AlphaFoldDB" id="A0A7C8MHE3"/>
<keyword evidence="2" id="KW-0812">Transmembrane</keyword>
<comment type="caution">
    <text evidence="3">The sequence shown here is derived from an EMBL/GenBank/DDBJ whole genome shotgun (WGS) entry which is preliminary data.</text>
</comment>
<feature type="transmembrane region" description="Helical" evidence="2">
    <location>
        <begin position="207"/>
        <end position="228"/>
    </location>
</feature>
<dbReference type="OrthoDB" id="5428040at2759"/>
<accession>A0A7C8MHE3</accession>
<dbReference type="Proteomes" id="UP000481858">
    <property type="component" value="Unassembled WGS sequence"/>
</dbReference>
<reference evidence="3 4" key="1">
    <citation type="submission" date="2019-12" db="EMBL/GenBank/DDBJ databases">
        <title>Draft genome sequence of the ascomycete Xylaria multiplex DSM 110363.</title>
        <authorList>
            <person name="Buettner E."/>
            <person name="Kellner H."/>
        </authorList>
    </citation>
    <scope>NUCLEOTIDE SEQUENCE [LARGE SCALE GENOMIC DNA]</scope>
    <source>
        <strain evidence="3 4">DSM 110363</strain>
    </source>
</reference>
<evidence type="ECO:0000313" key="4">
    <source>
        <dbReference type="Proteomes" id="UP000481858"/>
    </source>
</evidence>
<dbReference type="InParanoid" id="A0A7C8MHE3"/>
<feature type="transmembrane region" description="Helical" evidence="2">
    <location>
        <begin position="147"/>
        <end position="169"/>
    </location>
</feature>
<evidence type="ECO:0000256" key="1">
    <source>
        <dbReference type="SAM" id="MobiDB-lite"/>
    </source>
</evidence>
<organism evidence="3 4">
    <name type="scientific">Xylaria multiplex</name>
    <dbReference type="NCBI Taxonomy" id="323545"/>
    <lineage>
        <taxon>Eukaryota</taxon>
        <taxon>Fungi</taxon>
        <taxon>Dikarya</taxon>
        <taxon>Ascomycota</taxon>
        <taxon>Pezizomycotina</taxon>
        <taxon>Sordariomycetes</taxon>
        <taxon>Xylariomycetidae</taxon>
        <taxon>Xylariales</taxon>
        <taxon>Xylariaceae</taxon>
        <taxon>Xylaria</taxon>
    </lineage>
</organism>